<dbReference type="Gene3D" id="1.20.58.900">
    <property type="match status" value="2"/>
</dbReference>
<evidence type="ECO:0000313" key="11">
    <source>
        <dbReference type="Ensembl" id="ENSOMYP00000093685.2"/>
    </source>
</evidence>
<dbReference type="Pfam" id="PF01477">
    <property type="entry name" value="PLAT"/>
    <property type="match status" value="1"/>
</dbReference>
<dbReference type="InterPro" id="IPR005113">
    <property type="entry name" value="uDENN_dom"/>
</dbReference>
<keyword evidence="3" id="KW-0344">Guanine-nucleotide releasing factor</keyword>
<sequence>MSGTNAASGAAPCRFAHYFVICGIDTETGLEPDELDSGIMYSGDTLIWRRENFEQSPLKRTFKSKVLAHYPENVEWNPFDQDAVNMLCMPKGLSFRTQADSREPQFHSFLITREDGSRTYGFVHTFYEEVTSPQICSAMQTLYQMHQAENPSSATPSSSSSSSMDSLASSLDEADSPSSSSCRSAACGGYDASRDTLYVSKALCLITPMPFMHGCRRFLSQMHRAVTAASPPPLPLESYVHNILYEVPLPPPGRSLKFHGVYEPIVCQRPGPGELPLADFPLGQTFTLLGVENLVQLFNCTLLEMQILLYSQDYQRLMTVAEGITTLLFPFQWQHVYVPILPASLLHFLDAPVPYLMGLQSKEGTDRSKLELPQEANLCFVDIDNHCIELPEDFPQFPNKPEFIQELSEVLLRYGISPVGGAPPTFVPTTTPGSVSTRHPGLKSQQALRELEDDGRNGNLGGEQLAVLELLQGNATLERLQALAKRTGVRVEALRGVGGEGEGQGGRTAIEEEELRNAKLNVQLREVFASRFTTMFADYEAFVIQSAPDLESWLTNREQMHNFDKASFLSDQPEPYLPFLSHFIETQMFATFIDNKIMSQWEEKEPLLRVFDGRIDKARLYNVRAPSLRSSNYQRCTVLKESGESEEIQVNKCLLPIFHLYYVVFFVDLKKYIFKYFIIVMSVSRWSSRTATAQRRKDRHRQQTEHLTLDNDLKEKYMQEARSLGKNLRQPKLSDLSPAVIAQTNWKFVEGLLKECRMKTKRMLVEKMGREAVELGHGEANITGLEENTLIASLCDLLERIWSHGLQVKQVSLPKLRCVCVCFFLPPTVSNGPERRKSESSIGMPSLRASVIQDMRHIQSMGEIKTDVGRARAWIRLSLEKKLLSQHLKQLLTRQALTKKLYKRYAFLRCEEEKEQFLFHLLSLNTVDYFCFTSVFTTIMIPYRAVIIPIKKLSNAMTTSNPWVCVSGELGDSGVRQITKNILEMTFDCQNLGKLTTVQLGHDNSGLLAKWLVDCVMVRNEITGHTYKFPCGRWLGKGVDDGSLERVLIGELALPNADEDFGRGCRTPDMQHSPGQTRRVKPTSAQIQEAIGEAVNSICKHFHKPEKERGSLTILLCGEVGLVGALELFFHNGFKSARLFQKTVFVWDFVEKAVAYMESADQMGDMQETAEPLGLTCVSLCHYVSAINSSPRNIGKDGKFQLLVCLGARDRLLIQWLPLLVECPVIQRMYEESALLRDRTTVNALIAVLQTLHDFPITLEASLVKGIDL</sequence>
<dbReference type="GO" id="GO:0016020">
    <property type="term" value="C:membrane"/>
    <property type="evidence" value="ECO:0007669"/>
    <property type="project" value="UniProtKB-SubCell"/>
</dbReference>
<dbReference type="FunFam" id="1.20.58.900:FF:000003">
    <property type="entry name" value="DENN domain containing 5A"/>
    <property type="match status" value="1"/>
</dbReference>
<dbReference type="InterPro" id="IPR001024">
    <property type="entry name" value="PLAT/LH2_dom"/>
</dbReference>
<dbReference type="SMART" id="SM00800">
    <property type="entry name" value="uDENN"/>
    <property type="match status" value="1"/>
</dbReference>
<dbReference type="InterPro" id="IPR047277">
    <property type="entry name" value="PLAT_RAB6IP1"/>
</dbReference>
<evidence type="ECO:0000313" key="12">
    <source>
        <dbReference type="Proteomes" id="UP000694395"/>
    </source>
</evidence>
<dbReference type="PANTHER" id="PTHR46070">
    <property type="entry name" value="PINSTRIPE, ISOFORM A"/>
    <property type="match status" value="1"/>
</dbReference>
<dbReference type="Pfam" id="PF02141">
    <property type="entry name" value="DENN"/>
    <property type="match status" value="1"/>
</dbReference>
<feature type="domain" description="PLAT" evidence="8">
    <location>
        <begin position="941"/>
        <end position="1049"/>
    </location>
</feature>
<feature type="domain" description="RUN" evidence="10">
    <location>
        <begin position="1113"/>
        <end position="1264"/>
    </location>
</feature>
<comment type="caution">
    <text evidence="6">Lacks conserved residue(s) required for the propagation of feature annotation.</text>
</comment>
<protein>
    <submittedName>
        <fullName evidence="11">DENN/MADD domain containing 5B</fullName>
    </submittedName>
</protein>
<dbReference type="SMART" id="SM00801">
    <property type="entry name" value="dDENN"/>
    <property type="match status" value="1"/>
</dbReference>
<dbReference type="InterPro" id="IPR043153">
    <property type="entry name" value="DENN_C"/>
</dbReference>
<dbReference type="Pfam" id="PF03456">
    <property type="entry name" value="uDENN"/>
    <property type="match status" value="1"/>
</dbReference>
<dbReference type="Gene3D" id="3.30.450.200">
    <property type="match status" value="1"/>
</dbReference>
<dbReference type="SUPFAM" id="SSF140741">
    <property type="entry name" value="RUN domain-like"/>
    <property type="match status" value="2"/>
</dbReference>
<dbReference type="InterPro" id="IPR037213">
    <property type="entry name" value="Run_dom_sf"/>
</dbReference>
<dbReference type="Gene3D" id="2.60.60.20">
    <property type="entry name" value="PLAT/LH2 domain"/>
    <property type="match status" value="1"/>
</dbReference>
<dbReference type="InterPro" id="IPR004012">
    <property type="entry name" value="Run_dom"/>
</dbReference>
<dbReference type="Gene3D" id="3.40.50.11500">
    <property type="match status" value="1"/>
</dbReference>
<feature type="domain" description="RUN" evidence="10">
    <location>
        <begin position="785"/>
        <end position="937"/>
    </location>
</feature>
<dbReference type="AlphaFoldDB" id="A0A8C7WGT1"/>
<dbReference type="Pfam" id="PF03455">
    <property type="entry name" value="dDENN"/>
    <property type="match status" value="1"/>
</dbReference>
<dbReference type="InterPro" id="IPR005112">
    <property type="entry name" value="dDENN_dom"/>
</dbReference>
<feature type="compositionally biased region" description="Low complexity" evidence="7">
    <location>
        <begin position="151"/>
        <end position="182"/>
    </location>
</feature>
<dbReference type="InterPro" id="IPR001194">
    <property type="entry name" value="cDENN_dom"/>
</dbReference>
<evidence type="ECO:0000256" key="3">
    <source>
        <dbReference type="ARBA" id="ARBA00022658"/>
    </source>
</evidence>
<feature type="domain" description="UDENN" evidence="9">
    <location>
        <begin position="46"/>
        <end position="603"/>
    </location>
</feature>
<dbReference type="SMART" id="SM00593">
    <property type="entry name" value="RUN"/>
    <property type="match status" value="2"/>
</dbReference>
<proteinExistence type="inferred from homology"/>
<evidence type="ECO:0000256" key="4">
    <source>
        <dbReference type="ARBA" id="ARBA00022737"/>
    </source>
</evidence>
<comment type="similarity">
    <text evidence="2">Belongs to the RAB6IP1 family.</text>
</comment>
<evidence type="ECO:0000256" key="1">
    <source>
        <dbReference type="ARBA" id="ARBA00004370"/>
    </source>
</evidence>
<dbReference type="PROSITE" id="PS50826">
    <property type="entry name" value="RUN"/>
    <property type="match status" value="2"/>
</dbReference>
<accession>A0A8C7WGT1</accession>
<dbReference type="InterPro" id="IPR037516">
    <property type="entry name" value="Tripartite_DENN"/>
</dbReference>
<comment type="subcellular location">
    <subcellularLocation>
        <location evidence="1">Membrane</location>
    </subcellularLocation>
</comment>
<dbReference type="InterPro" id="IPR047278">
    <property type="entry name" value="DEN5A/B"/>
</dbReference>
<dbReference type="Pfam" id="PF02759">
    <property type="entry name" value="RUN"/>
    <property type="match status" value="2"/>
</dbReference>
<dbReference type="CDD" id="cd01757">
    <property type="entry name" value="PLAT_RAB6IP1"/>
    <property type="match status" value="1"/>
</dbReference>
<dbReference type="PANTHER" id="PTHR46070:SF3">
    <property type="entry name" value="DENN DOMAIN-CONTAINING PROTEIN 5B"/>
    <property type="match status" value="1"/>
</dbReference>
<dbReference type="Gene3D" id="6.10.250.800">
    <property type="match status" value="1"/>
</dbReference>
<dbReference type="GO" id="GO:0031267">
    <property type="term" value="F:small GTPase binding"/>
    <property type="evidence" value="ECO:0007669"/>
    <property type="project" value="InterPro"/>
</dbReference>
<dbReference type="InterPro" id="IPR036392">
    <property type="entry name" value="PLAT/LH2_dom_sf"/>
</dbReference>
<name>A0A8C7WGT1_ONCMY</name>
<dbReference type="PROSITE" id="PS50095">
    <property type="entry name" value="PLAT"/>
    <property type="match status" value="1"/>
</dbReference>
<reference evidence="11" key="1">
    <citation type="submission" date="2020-07" db="EMBL/GenBank/DDBJ databases">
        <title>A long reads based de novo assembly of the rainbow trout Arlee double haploid line genome.</title>
        <authorList>
            <person name="Gao G."/>
            <person name="Palti Y."/>
        </authorList>
    </citation>
    <scope>NUCLEOTIDE SEQUENCE [LARGE SCALE GENOMIC DNA]</scope>
</reference>
<organism evidence="11 12">
    <name type="scientific">Oncorhynchus mykiss</name>
    <name type="common">Rainbow trout</name>
    <name type="synonym">Salmo gairdneri</name>
    <dbReference type="NCBI Taxonomy" id="8022"/>
    <lineage>
        <taxon>Eukaryota</taxon>
        <taxon>Metazoa</taxon>
        <taxon>Chordata</taxon>
        <taxon>Craniata</taxon>
        <taxon>Vertebrata</taxon>
        <taxon>Euteleostomi</taxon>
        <taxon>Actinopterygii</taxon>
        <taxon>Neopterygii</taxon>
        <taxon>Teleostei</taxon>
        <taxon>Protacanthopterygii</taxon>
        <taxon>Salmoniformes</taxon>
        <taxon>Salmonidae</taxon>
        <taxon>Salmoninae</taxon>
        <taxon>Oncorhynchus</taxon>
    </lineage>
</organism>
<dbReference type="Proteomes" id="UP000694395">
    <property type="component" value="Chromosome 21"/>
</dbReference>
<dbReference type="PROSITE" id="PS50211">
    <property type="entry name" value="DENN"/>
    <property type="match status" value="1"/>
</dbReference>
<evidence type="ECO:0000259" key="8">
    <source>
        <dbReference type="PROSITE" id="PS50095"/>
    </source>
</evidence>
<dbReference type="FunFam" id="2.60.60.20:FF:000001">
    <property type="entry name" value="DENN domain containing 5B"/>
    <property type="match status" value="1"/>
</dbReference>
<dbReference type="GO" id="GO:0005085">
    <property type="term" value="F:guanyl-nucleotide exchange factor activity"/>
    <property type="evidence" value="ECO:0007669"/>
    <property type="project" value="UniProtKB-KW"/>
</dbReference>
<keyword evidence="12" id="KW-1185">Reference proteome</keyword>
<evidence type="ECO:0000256" key="2">
    <source>
        <dbReference type="ARBA" id="ARBA00006664"/>
    </source>
</evidence>
<keyword evidence="4" id="KW-0677">Repeat</keyword>
<evidence type="ECO:0000256" key="7">
    <source>
        <dbReference type="SAM" id="MobiDB-lite"/>
    </source>
</evidence>
<evidence type="ECO:0000259" key="9">
    <source>
        <dbReference type="PROSITE" id="PS50211"/>
    </source>
</evidence>
<dbReference type="SMART" id="SM00799">
    <property type="entry name" value="DENN"/>
    <property type="match status" value="1"/>
</dbReference>
<evidence type="ECO:0000256" key="6">
    <source>
        <dbReference type="PROSITE-ProRule" id="PRU00152"/>
    </source>
</evidence>
<dbReference type="SUPFAM" id="SSF49723">
    <property type="entry name" value="Lipase/lipooxygenase domain (PLAT/LH2 domain)"/>
    <property type="match status" value="1"/>
</dbReference>
<reference evidence="11" key="3">
    <citation type="submission" date="2025-09" db="UniProtKB">
        <authorList>
            <consortium name="Ensembl"/>
        </authorList>
    </citation>
    <scope>IDENTIFICATION</scope>
</reference>
<evidence type="ECO:0000256" key="5">
    <source>
        <dbReference type="ARBA" id="ARBA00023136"/>
    </source>
</evidence>
<reference evidence="11" key="2">
    <citation type="submission" date="2025-08" db="UniProtKB">
        <authorList>
            <consortium name="Ensembl"/>
        </authorList>
    </citation>
    <scope>IDENTIFICATION</scope>
</reference>
<dbReference type="GeneTree" id="ENSGT00940000153678"/>
<evidence type="ECO:0000259" key="10">
    <source>
        <dbReference type="PROSITE" id="PS50826"/>
    </source>
</evidence>
<dbReference type="Ensembl" id="ENSOMYT00000101875.2">
    <property type="protein sequence ID" value="ENSOMYP00000093685.2"/>
    <property type="gene ID" value="ENSOMYG00000042339.2"/>
</dbReference>
<feature type="region of interest" description="Disordered" evidence="7">
    <location>
        <begin position="147"/>
        <end position="182"/>
    </location>
</feature>
<keyword evidence="5" id="KW-0472">Membrane</keyword>